<dbReference type="EMBL" id="JAOYFB010000037">
    <property type="protein sequence ID" value="KAK4022396.1"/>
    <property type="molecule type" value="Genomic_DNA"/>
</dbReference>
<protein>
    <submittedName>
        <fullName evidence="1">Uncharacterized protein</fullName>
    </submittedName>
</protein>
<accession>A0ABR0AB95</accession>
<proteinExistence type="predicted"/>
<name>A0ABR0AB95_9CRUS</name>
<reference evidence="1 2" key="1">
    <citation type="journal article" date="2023" name="Nucleic Acids Res.">
        <title>The hologenome of Daphnia magna reveals possible DNA methylation and microbiome-mediated evolution of the host genome.</title>
        <authorList>
            <person name="Chaturvedi A."/>
            <person name="Li X."/>
            <person name="Dhandapani V."/>
            <person name="Marshall H."/>
            <person name="Kissane S."/>
            <person name="Cuenca-Cambronero M."/>
            <person name="Asole G."/>
            <person name="Calvet F."/>
            <person name="Ruiz-Romero M."/>
            <person name="Marangio P."/>
            <person name="Guigo R."/>
            <person name="Rago D."/>
            <person name="Mirbahai L."/>
            <person name="Eastwood N."/>
            <person name="Colbourne J.K."/>
            <person name="Zhou J."/>
            <person name="Mallon E."/>
            <person name="Orsini L."/>
        </authorList>
    </citation>
    <scope>NUCLEOTIDE SEQUENCE [LARGE SCALE GENOMIC DNA]</scope>
    <source>
        <strain evidence="1">LRV0_1</strain>
    </source>
</reference>
<gene>
    <name evidence="1" type="ORF">OUZ56_007865</name>
</gene>
<organism evidence="1 2">
    <name type="scientific">Daphnia magna</name>
    <dbReference type="NCBI Taxonomy" id="35525"/>
    <lineage>
        <taxon>Eukaryota</taxon>
        <taxon>Metazoa</taxon>
        <taxon>Ecdysozoa</taxon>
        <taxon>Arthropoda</taxon>
        <taxon>Crustacea</taxon>
        <taxon>Branchiopoda</taxon>
        <taxon>Diplostraca</taxon>
        <taxon>Cladocera</taxon>
        <taxon>Anomopoda</taxon>
        <taxon>Daphniidae</taxon>
        <taxon>Daphnia</taxon>
    </lineage>
</organism>
<keyword evidence="2" id="KW-1185">Reference proteome</keyword>
<evidence type="ECO:0000313" key="2">
    <source>
        <dbReference type="Proteomes" id="UP001234178"/>
    </source>
</evidence>
<evidence type="ECO:0000313" key="1">
    <source>
        <dbReference type="EMBL" id="KAK4022396.1"/>
    </source>
</evidence>
<dbReference type="Proteomes" id="UP001234178">
    <property type="component" value="Unassembled WGS sequence"/>
</dbReference>
<comment type="caution">
    <text evidence="1">The sequence shown here is derived from an EMBL/GenBank/DDBJ whole genome shotgun (WGS) entry which is preliminary data.</text>
</comment>
<sequence length="105" mass="12536">MSAQLTQTIAALRVGKRRKTIDQRFLWQRSLVKIHHDVYRRLHDTVSYDLVSTSIAKRLNSITMQEQRKYYSSKIDYIESGSRIHYPIKKKRKEVPRNYGRPSEN</sequence>